<reference evidence="1 2" key="1">
    <citation type="journal article" date="2013" name="Nat. Genet.">
        <title>The genome of the hydatid tapeworm Echinococcus granulosus.</title>
        <authorList>
            <person name="Zheng H."/>
            <person name="Zhang W."/>
            <person name="Zhang L."/>
            <person name="Zhang Z."/>
            <person name="Li J."/>
            <person name="Lu G."/>
            <person name="Zhu Y."/>
            <person name="Wang Y."/>
            <person name="Huang Y."/>
            <person name="Liu J."/>
            <person name="Kang H."/>
            <person name="Chen J."/>
            <person name="Wang L."/>
            <person name="Chen A."/>
            <person name="Yu S."/>
            <person name="Gao Z."/>
            <person name="Jin L."/>
            <person name="Gu W."/>
            <person name="Wang Z."/>
            <person name="Zhao L."/>
            <person name="Shi B."/>
            <person name="Wen H."/>
            <person name="Lin R."/>
            <person name="Jones M.K."/>
            <person name="Brejova B."/>
            <person name="Vinar T."/>
            <person name="Zhao G."/>
            <person name="McManus D.P."/>
            <person name="Chen Z."/>
            <person name="Zhou Y."/>
            <person name="Wang S."/>
        </authorList>
    </citation>
    <scope>NUCLEOTIDE SEQUENCE [LARGE SCALE GENOMIC DNA]</scope>
</reference>
<dbReference type="RefSeq" id="XP_024348890.1">
    <property type="nucleotide sequence ID" value="XM_024496684.1"/>
</dbReference>
<dbReference type="CTD" id="36343150"/>
<protein>
    <submittedName>
        <fullName evidence="1">Uncharacterized protein</fullName>
    </submittedName>
</protein>
<evidence type="ECO:0000313" key="2">
    <source>
        <dbReference type="Proteomes" id="UP000019149"/>
    </source>
</evidence>
<dbReference type="KEGG" id="egl:EGR_07435"/>
<dbReference type="AlphaFoldDB" id="W6UW32"/>
<dbReference type="Proteomes" id="UP000019149">
    <property type="component" value="Unassembled WGS sequence"/>
</dbReference>
<name>W6UW32_ECHGR</name>
<gene>
    <name evidence="1" type="ORF">EGR_07435</name>
</gene>
<proteinExistence type="predicted"/>
<sequence>MSTPISQVRLRGRRLGMGTLRRLTSPSKKLSKITATSSTKNVAATVSFSSNFQCRNFHCFIISYQLKSRSQIYLPDSSLYPSFFLISHLPLFQFLSQTTFSKCLRGAKAFMMNNFIIRLIQCVSSDLTQLKIRRPHFFTHLGNFDVLRREKRIHILRNQTDYISNSSRTFTDKANAEIFKEERVESCVPCAHVNLTRQYLDNIKFYSLLSYRKHRPRSDQLNISYKFRGCFLNKLLDKDVEKITFSLLFCNVFIEELRGASLIDGDRLIKFSGFKIQTSQKEIFCFHHAVKNCSFTGLKIGCDLKFYTFSLINLSKKRK</sequence>
<evidence type="ECO:0000313" key="1">
    <source>
        <dbReference type="EMBL" id="EUB57694.1"/>
    </source>
</evidence>
<comment type="caution">
    <text evidence="1">The sequence shown here is derived from an EMBL/GenBank/DDBJ whole genome shotgun (WGS) entry which is preliminary data.</text>
</comment>
<organism evidence="1 2">
    <name type="scientific">Echinococcus granulosus</name>
    <name type="common">Hydatid tapeworm</name>
    <dbReference type="NCBI Taxonomy" id="6210"/>
    <lineage>
        <taxon>Eukaryota</taxon>
        <taxon>Metazoa</taxon>
        <taxon>Spiralia</taxon>
        <taxon>Lophotrochozoa</taxon>
        <taxon>Platyhelminthes</taxon>
        <taxon>Cestoda</taxon>
        <taxon>Eucestoda</taxon>
        <taxon>Cyclophyllidea</taxon>
        <taxon>Taeniidae</taxon>
        <taxon>Echinococcus</taxon>
        <taxon>Echinococcus granulosus group</taxon>
    </lineage>
</organism>
<accession>W6UW32</accession>
<dbReference type="GeneID" id="36343150"/>
<keyword evidence="2" id="KW-1185">Reference proteome</keyword>
<dbReference type="EMBL" id="APAU02000077">
    <property type="protein sequence ID" value="EUB57694.1"/>
    <property type="molecule type" value="Genomic_DNA"/>
</dbReference>